<dbReference type="InterPro" id="IPR000847">
    <property type="entry name" value="LysR_HTH_N"/>
</dbReference>
<keyword evidence="7" id="KW-1185">Reference proteome</keyword>
<evidence type="ECO:0000313" key="6">
    <source>
        <dbReference type="EMBL" id="MEQ2510514.1"/>
    </source>
</evidence>
<gene>
    <name evidence="6" type="ORF">WMO66_04500</name>
</gene>
<evidence type="ECO:0000256" key="2">
    <source>
        <dbReference type="ARBA" id="ARBA00023015"/>
    </source>
</evidence>
<evidence type="ECO:0000256" key="1">
    <source>
        <dbReference type="ARBA" id="ARBA00009437"/>
    </source>
</evidence>
<comment type="caution">
    <text evidence="6">The sequence shown here is derived from an EMBL/GenBank/DDBJ whole genome shotgun (WGS) entry which is preliminary data.</text>
</comment>
<comment type="similarity">
    <text evidence="1">Belongs to the LysR transcriptional regulatory family.</text>
</comment>
<dbReference type="PRINTS" id="PR00039">
    <property type="entry name" value="HTHLYSR"/>
</dbReference>
<dbReference type="SUPFAM" id="SSF53850">
    <property type="entry name" value="Periplasmic binding protein-like II"/>
    <property type="match status" value="1"/>
</dbReference>
<keyword evidence="4" id="KW-0804">Transcription</keyword>
<dbReference type="InterPro" id="IPR036390">
    <property type="entry name" value="WH_DNA-bd_sf"/>
</dbReference>
<dbReference type="InterPro" id="IPR005119">
    <property type="entry name" value="LysR_subst-bd"/>
</dbReference>
<dbReference type="Gene3D" id="3.40.190.290">
    <property type="match status" value="1"/>
</dbReference>
<dbReference type="EMBL" id="JBBMFF010000163">
    <property type="protein sequence ID" value="MEQ2510514.1"/>
    <property type="molecule type" value="Genomic_DNA"/>
</dbReference>
<dbReference type="Proteomes" id="UP001491552">
    <property type="component" value="Unassembled WGS sequence"/>
</dbReference>
<dbReference type="PANTHER" id="PTHR30346:SF28">
    <property type="entry name" value="HTH-TYPE TRANSCRIPTIONAL REGULATOR CYNR"/>
    <property type="match status" value="1"/>
</dbReference>
<keyword evidence="3" id="KW-0238">DNA-binding</keyword>
<accession>A0ABV1G526</accession>
<feature type="domain" description="HTH lysR-type" evidence="5">
    <location>
        <begin position="1"/>
        <end position="58"/>
    </location>
</feature>
<dbReference type="PROSITE" id="PS50931">
    <property type="entry name" value="HTH_LYSR"/>
    <property type="match status" value="1"/>
</dbReference>
<sequence length="305" mass="33912">MTIAQVLYVLEIADCRSISAAAERQFISQSALSQQIQRLEGELGYPLFVRTPRGLTLTAAGETFCREARPVAEQWQRLCSAVKPDGRRGRRLRIGMGARVYSNRLFQDIARYFDSHPEIDVTFVTEAGLDVLAGLRDGSIDLALDRLPAGEEGAPSLFVCDLVQERQCVLMSPDDPRAALPWLSFGDLQGCNMISGLENSAEDRMLRRTCQEYGISLSRVYRSDGIETNMRLVRDGMGVVLGPESFASYYGVSAVPLHPETFVSLKFICLQSGMKKKDVQLFRSYLCGVCRRRGTACERCISPCT</sequence>
<proteinExistence type="inferred from homology"/>
<dbReference type="Pfam" id="PF00126">
    <property type="entry name" value="HTH_1"/>
    <property type="match status" value="1"/>
</dbReference>
<dbReference type="Gene3D" id="1.10.10.10">
    <property type="entry name" value="Winged helix-like DNA-binding domain superfamily/Winged helix DNA-binding domain"/>
    <property type="match status" value="1"/>
</dbReference>
<evidence type="ECO:0000256" key="3">
    <source>
        <dbReference type="ARBA" id="ARBA00023125"/>
    </source>
</evidence>
<reference evidence="6 7" key="1">
    <citation type="submission" date="2024-03" db="EMBL/GenBank/DDBJ databases">
        <title>Human intestinal bacterial collection.</title>
        <authorList>
            <person name="Pauvert C."/>
            <person name="Hitch T.C.A."/>
            <person name="Clavel T."/>
        </authorList>
    </citation>
    <scope>NUCLEOTIDE SEQUENCE [LARGE SCALE GENOMIC DNA]</scope>
    <source>
        <strain evidence="6 7">CLA-AA-H192</strain>
    </source>
</reference>
<dbReference type="Pfam" id="PF03466">
    <property type="entry name" value="LysR_substrate"/>
    <property type="match status" value="1"/>
</dbReference>
<keyword evidence="2" id="KW-0805">Transcription regulation</keyword>
<evidence type="ECO:0000256" key="4">
    <source>
        <dbReference type="ARBA" id="ARBA00023163"/>
    </source>
</evidence>
<dbReference type="CDD" id="cd05466">
    <property type="entry name" value="PBP2_LTTR_substrate"/>
    <property type="match status" value="1"/>
</dbReference>
<name>A0ABV1G526_9FIRM</name>
<organism evidence="6 7">
    <name type="scientific">Faecousia intestinalis</name>
    <dbReference type="NCBI Taxonomy" id="3133167"/>
    <lineage>
        <taxon>Bacteria</taxon>
        <taxon>Bacillati</taxon>
        <taxon>Bacillota</taxon>
        <taxon>Clostridia</taxon>
        <taxon>Eubacteriales</taxon>
        <taxon>Oscillospiraceae</taxon>
        <taxon>Faecousia</taxon>
    </lineage>
</organism>
<protein>
    <submittedName>
        <fullName evidence="6">LysR family transcriptional regulator</fullName>
    </submittedName>
</protein>
<dbReference type="PANTHER" id="PTHR30346">
    <property type="entry name" value="TRANSCRIPTIONAL DUAL REGULATOR HCAR-RELATED"/>
    <property type="match status" value="1"/>
</dbReference>
<evidence type="ECO:0000259" key="5">
    <source>
        <dbReference type="PROSITE" id="PS50931"/>
    </source>
</evidence>
<evidence type="ECO:0000313" key="7">
    <source>
        <dbReference type="Proteomes" id="UP001491552"/>
    </source>
</evidence>
<dbReference type="RefSeq" id="WP_349135207.1">
    <property type="nucleotide sequence ID" value="NZ_JBBMFF010000163.1"/>
</dbReference>
<dbReference type="SUPFAM" id="SSF46785">
    <property type="entry name" value="Winged helix' DNA-binding domain"/>
    <property type="match status" value="1"/>
</dbReference>
<dbReference type="InterPro" id="IPR036388">
    <property type="entry name" value="WH-like_DNA-bd_sf"/>
</dbReference>